<dbReference type="Proteomes" id="UP000053157">
    <property type="component" value="Unassembled WGS sequence"/>
</dbReference>
<dbReference type="NCBIfam" id="TIGR04088">
    <property type="entry name" value="cognate_SipW"/>
    <property type="match status" value="1"/>
</dbReference>
<evidence type="ECO:0000313" key="2">
    <source>
        <dbReference type="EMBL" id="KTG30958.1"/>
    </source>
</evidence>
<dbReference type="InterPro" id="IPR023833">
    <property type="entry name" value="Signal_pept_SipW-depend-type"/>
</dbReference>
<dbReference type="InterPro" id="IPR049671">
    <property type="entry name" value="Choice_anch_W"/>
</dbReference>
<dbReference type="RefSeq" id="WP_058570538.1">
    <property type="nucleotide sequence ID" value="NZ_LOPV01000004.1"/>
</dbReference>
<evidence type="ECO:0000256" key="1">
    <source>
        <dbReference type="SAM" id="MobiDB-lite"/>
    </source>
</evidence>
<keyword evidence="3" id="KW-1185">Reference proteome</keyword>
<evidence type="ECO:0000313" key="3">
    <source>
        <dbReference type="Proteomes" id="UP000053157"/>
    </source>
</evidence>
<sequence>MSGDNTIELSRRKVLGGLALIGAASATAGAGTIAALTDTENSNGNQIYAGRMDLRINGGDSSVTLLNTSNNPIVPGDSGFGCVTLKNSANSNVGGAVDVRITRVANKENGREEMEKEAGDTTGGNNGGELGEYLKVRMYFEDSSGNRTYLGDDQYRKASNRLQAGKTFQVHYPLDVSEEADFCLDWKLPASAPTTIQTDSVEVDFAFDMTQAVLGTAGTGFPSWTGDKEWDAKIRYGDGQDNGATGGAAEFAISSTQTGSHAWASGVAEPFSFSYDATAGTATIDVDGDTLTASVPAATTGRLGIIAKGANADVEVTGLELNGLSVAPGSVTSLSGSGNQHVALDGLDFSNGFELTGTVELTYSGSPSNEAGIQFDVQ</sequence>
<dbReference type="InterPro" id="IPR006311">
    <property type="entry name" value="TAT_signal"/>
</dbReference>
<dbReference type="PROSITE" id="PS51318">
    <property type="entry name" value="TAT"/>
    <property type="match status" value="1"/>
</dbReference>
<name>A0A0W1SX08_9EURY</name>
<dbReference type="EMBL" id="LOPV01000004">
    <property type="protein sequence ID" value="KTG30958.1"/>
    <property type="molecule type" value="Genomic_DNA"/>
</dbReference>
<feature type="region of interest" description="Disordered" evidence="1">
    <location>
        <begin position="108"/>
        <end position="128"/>
    </location>
</feature>
<accession>A0A0W1SX08</accession>
<dbReference type="OrthoDB" id="290745at2157"/>
<proteinExistence type="predicted"/>
<dbReference type="NCBIfam" id="NF041928">
    <property type="entry name" value="choice_anch_W"/>
    <property type="match status" value="1"/>
</dbReference>
<feature type="compositionally biased region" description="Basic and acidic residues" evidence="1">
    <location>
        <begin position="108"/>
        <end position="119"/>
    </location>
</feature>
<gene>
    <name evidence="2" type="ORF">AUR66_05360</name>
</gene>
<comment type="caution">
    <text evidence="2">The sequence shown here is derived from an EMBL/GenBank/DDBJ whole genome shotgun (WGS) entry which is preliminary data.</text>
</comment>
<organism evidence="2 3">
    <name type="scientific">Haloferax profundi</name>
    <dbReference type="NCBI Taxonomy" id="1544718"/>
    <lineage>
        <taxon>Archaea</taxon>
        <taxon>Methanobacteriati</taxon>
        <taxon>Methanobacteriota</taxon>
        <taxon>Stenosarchaea group</taxon>
        <taxon>Halobacteria</taxon>
        <taxon>Halobacteriales</taxon>
        <taxon>Haloferacaceae</taxon>
        <taxon>Haloferax</taxon>
    </lineage>
</organism>
<reference evidence="2 3" key="1">
    <citation type="submission" date="2015-12" db="EMBL/GenBank/DDBJ databases">
        <title>Haloferax profundi sp. nov. isolated from the Discovery deep brine-seawater interface in the Red Sea.</title>
        <authorList>
            <person name="Zhang G."/>
            <person name="Stingl U."/>
            <person name="Rashid M."/>
        </authorList>
    </citation>
    <scope>NUCLEOTIDE SEQUENCE [LARGE SCALE GENOMIC DNA]</scope>
    <source>
        <strain evidence="2 3">SB29</strain>
    </source>
</reference>
<dbReference type="AlphaFoldDB" id="A0A0W1SX08"/>
<protein>
    <submittedName>
        <fullName evidence="2">Uncharacterized protein</fullName>
    </submittedName>
</protein>